<comment type="caution">
    <text evidence="3">The sequence shown here is derived from an EMBL/GenBank/DDBJ whole genome shotgun (WGS) entry which is preliminary data.</text>
</comment>
<feature type="compositionally biased region" description="Polar residues" evidence="1">
    <location>
        <begin position="82"/>
        <end position="99"/>
    </location>
</feature>
<feature type="domain" description="Mif2 N-terminal" evidence="2">
    <location>
        <begin position="18"/>
        <end position="121"/>
    </location>
</feature>
<gene>
    <name evidence="3" type="ORF">BGZ65_003145</name>
</gene>
<feature type="compositionally biased region" description="Acidic residues" evidence="1">
    <location>
        <begin position="40"/>
        <end position="50"/>
    </location>
</feature>
<evidence type="ECO:0000313" key="4">
    <source>
        <dbReference type="Proteomes" id="UP000749646"/>
    </source>
</evidence>
<name>A0A9P6IRH9_9FUNG</name>
<dbReference type="Proteomes" id="UP000749646">
    <property type="component" value="Unassembled WGS sequence"/>
</dbReference>
<protein>
    <recommendedName>
        <fullName evidence="2">Mif2 N-terminal domain-containing protein</fullName>
    </recommendedName>
</protein>
<dbReference type="OrthoDB" id="1939643at2759"/>
<dbReference type="InterPro" id="IPR028929">
    <property type="entry name" value="Mif2_N"/>
</dbReference>
<reference evidence="3" key="1">
    <citation type="journal article" date="2020" name="Fungal Divers.">
        <title>Resolving the Mortierellaceae phylogeny through synthesis of multi-gene phylogenetics and phylogenomics.</title>
        <authorList>
            <person name="Vandepol N."/>
            <person name="Liber J."/>
            <person name="Desiro A."/>
            <person name="Na H."/>
            <person name="Kennedy M."/>
            <person name="Barry K."/>
            <person name="Grigoriev I.V."/>
            <person name="Miller A.N."/>
            <person name="O'Donnell K."/>
            <person name="Stajich J.E."/>
            <person name="Bonito G."/>
        </authorList>
    </citation>
    <scope>NUCLEOTIDE SEQUENCE</scope>
    <source>
        <strain evidence="3">MES-2147</strain>
    </source>
</reference>
<evidence type="ECO:0000259" key="2">
    <source>
        <dbReference type="Pfam" id="PF15624"/>
    </source>
</evidence>
<feature type="compositionally biased region" description="Polar residues" evidence="1">
    <location>
        <begin position="110"/>
        <end position="130"/>
    </location>
</feature>
<feature type="non-terminal residue" evidence="3">
    <location>
        <position position="1"/>
    </location>
</feature>
<evidence type="ECO:0000256" key="1">
    <source>
        <dbReference type="SAM" id="MobiDB-lite"/>
    </source>
</evidence>
<sequence>MNRDYVAAPRSRGPNFFNNVGVVGRRTGLTMKPNVIKDDDGLDNIDDFWDDGNSNSNALGRDDLQVKDNDGGQNNVDDGSGSQLLSSPRVQRQRQSLSYLEQELPAELLSTPTSRRTRNISLTKGSSSGK</sequence>
<dbReference type="Pfam" id="PF15624">
    <property type="entry name" value="Mif2_N"/>
    <property type="match status" value="1"/>
</dbReference>
<evidence type="ECO:0000313" key="3">
    <source>
        <dbReference type="EMBL" id="KAF9941475.1"/>
    </source>
</evidence>
<organism evidence="3 4">
    <name type="scientific">Modicella reniformis</name>
    <dbReference type="NCBI Taxonomy" id="1440133"/>
    <lineage>
        <taxon>Eukaryota</taxon>
        <taxon>Fungi</taxon>
        <taxon>Fungi incertae sedis</taxon>
        <taxon>Mucoromycota</taxon>
        <taxon>Mortierellomycotina</taxon>
        <taxon>Mortierellomycetes</taxon>
        <taxon>Mortierellales</taxon>
        <taxon>Mortierellaceae</taxon>
        <taxon>Modicella</taxon>
    </lineage>
</organism>
<dbReference type="AlphaFoldDB" id="A0A9P6IRH9"/>
<feature type="compositionally biased region" description="Low complexity" evidence="1">
    <location>
        <begin position="71"/>
        <end position="81"/>
    </location>
</feature>
<feature type="region of interest" description="Disordered" evidence="1">
    <location>
        <begin position="32"/>
        <end position="130"/>
    </location>
</feature>
<proteinExistence type="predicted"/>
<keyword evidence="4" id="KW-1185">Reference proteome</keyword>
<accession>A0A9P6IRH9</accession>
<dbReference type="EMBL" id="JAAAHW010009408">
    <property type="protein sequence ID" value="KAF9941475.1"/>
    <property type="molecule type" value="Genomic_DNA"/>
</dbReference>
<feature type="compositionally biased region" description="Basic and acidic residues" evidence="1">
    <location>
        <begin position="60"/>
        <end position="70"/>
    </location>
</feature>